<dbReference type="Proteomes" id="UP000077245">
    <property type="component" value="Unassembled WGS sequence"/>
</dbReference>
<dbReference type="SUPFAM" id="SSF88723">
    <property type="entry name" value="PIN domain-like"/>
    <property type="match status" value="1"/>
</dbReference>
<dbReference type="InterPro" id="IPR029060">
    <property type="entry name" value="PIN-like_dom_sf"/>
</dbReference>
<dbReference type="OrthoDB" id="41298at2157"/>
<accession>A0A162FG24</accession>
<organism evidence="2 3">
    <name type="scientific">Methanobrevibacter curvatus</name>
    <dbReference type="NCBI Taxonomy" id="49547"/>
    <lineage>
        <taxon>Archaea</taxon>
        <taxon>Methanobacteriati</taxon>
        <taxon>Methanobacteriota</taxon>
        <taxon>Methanomada group</taxon>
        <taxon>Methanobacteria</taxon>
        <taxon>Methanobacteriales</taxon>
        <taxon>Methanobacteriaceae</taxon>
        <taxon>Methanobrevibacter</taxon>
    </lineage>
</organism>
<gene>
    <name evidence="2" type="ORF">MBCUR_10250</name>
</gene>
<keyword evidence="3" id="KW-1185">Reference proteome</keyword>
<dbReference type="AlphaFoldDB" id="A0A162FG24"/>
<dbReference type="STRING" id="49547.MBCUR_10250"/>
<evidence type="ECO:0000259" key="1">
    <source>
        <dbReference type="Pfam" id="PF01850"/>
    </source>
</evidence>
<name>A0A162FG24_9EURY</name>
<evidence type="ECO:0000313" key="2">
    <source>
        <dbReference type="EMBL" id="KZX12535.1"/>
    </source>
</evidence>
<dbReference type="InterPro" id="IPR002716">
    <property type="entry name" value="PIN_dom"/>
</dbReference>
<sequence>MIFIDSSFFLAYFDENHKKHKDSLKVAAIIRIEKKVINNFTIAITVSKIRNLIDEEAAEIVYNHLINNYEVIYDNRKRTFEAIKLLRENKYISNFSDGLSLAIINEKNIKEIASFNSNFDGLDGLERIYY</sequence>
<dbReference type="PATRIC" id="fig|49547.3.peg.1094"/>
<dbReference type="Pfam" id="PF01850">
    <property type="entry name" value="PIN"/>
    <property type="match status" value="1"/>
</dbReference>
<evidence type="ECO:0000313" key="3">
    <source>
        <dbReference type="Proteomes" id="UP000077245"/>
    </source>
</evidence>
<dbReference type="EMBL" id="LWMV01000166">
    <property type="protein sequence ID" value="KZX12535.1"/>
    <property type="molecule type" value="Genomic_DNA"/>
</dbReference>
<feature type="domain" description="PIN" evidence="1">
    <location>
        <begin position="2"/>
        <end position="123"/>
    </location>
</feature>
<protein>
    <submittedName>
        <fullName evidence="2">PIN domain protein</fullName>
    </submittedName>
</protein>
<proteinExistence type="predicted"/>
<comment type="caution">
    <text evidence="2">The sequence shown here is derived from an EMBL/GenBank/DDBJ whole genome shotgun (WGS) entry which is preliminary data.</text>
</comment>
<reference evidence="2 3" key="1">
    <citation type="submission" date="2016-04" db="EMBL/GenBank/DDBJ databases">
        <title>Genome sequence of Methanobrevibacter curvatus DSM 11111.</title>
        <authorList>
            <person name="Poehlein A."/>
            <person name="Seedorf H."/>
            <person name="Daniel R."/>
        </authorList>
    </citation>
    <scope>NUCLEOTIDE SEQUENCE [LARGE SCALE GENOMIC DNA]</scope>
    <source>
        <strain evidence="2 3">DSM 11111</strain>
    </source>
</reference>
<dbReference type="RefSeq" id="WP_067091097.1">
    <property type="nucleotide sequence ID" value="NZ_LWMV01000166.1"/>
</dbReference>
<dbReference type="Gene3D" id="3.40.50.1010">
    <property type="entry name" value="5'-nuclease"/>
    <property type="match status" value="1"/>
</dbReference>